<accession>A0A392T5G2</accession>
<evidence type="ECO:0000256" key="1">
    <source>
        <dbReference type="SAM" id="MobiDB-lite"/>
    </source>
</evidence>
<feature type="region of interest" description="Disordered" evidence="1">
    <location>
        <begin position="33"/>
        <end position="57"/>
    </location>
</feature>
<comment type="caution">
    <text evidence="2">The sequence shown here is derived from an EMBL/GenBank/DDBJ whole genome shotgun (WGS) entry which is preliminary data.</text>
</comment>
<dbReference type="EMBL" id="LXQA010509740">
    <property type="protein sequence ID" value="MCI56269.1"/>
    <property type="molecule type" value="Genomic_DNA"/>
</dbReference>
<feature type="non-terminal residue" evidence="2">
    <location>
        <position position="75"/>
    </location>
</feature>
<protein>
    <submittedName>
        <fullName evidence="2">Thioredoxin reductase 2-like</fullName>
    </submittedName>
</protein>
<evidence type="ECO:0000313" key="3">
    <source>
        <dbReference type="Proteomes" id="UP000265520"/>
    </source>
</evidence>
<name>A0A392T5G2_9FABA</name>
<evidence type="ECO:0000313" key="2">
    <source>
        <dbReference type="EMBL" id="MCI56269.1"/>
    </source>
</evidence>
<organism evidence="2 3">
    <name type="scientific">Trifolium medium</name>
    <dbReference type="NCBI Taxonomy" id="97028"/>
    <lineage>
        <taxon>Eukaryota</taxon>
        <taxon>Viridiplantae</taxon>
        <taxon>Streptophyta</taxon>
        <taxon>Embryophyta</taxon>
        <taxon>Tracheophyta</taxon>
        <taxon>Spermatophyta</taxon>
        <taxon>Magnoliopsida</taxon>
        <taxon>eudicotyledons</taxon>
        <taxon>Gunneridae</taxon>
        <taxon>Pentapetalae</taxon>
        <taxon>rosids</taxon>
        <taxon>fabids</taxon>
        <taxon>Fabales</taxon>
        <taxon>Fabaceae</taxon>
        <taxon>Papilionoideae</taxon>
        <taxon>50 kb inversion clade</taxon>
        <taxon>NPAAA clade</taxon>
        <taxon>Hologalegina</taxon>
        <taxon>IRL clade</taxon>
        <taxon>Trifolieae</taxon>
        <taxon>Trifolium</taxon>
    </lineage>
</organism>
<feature type="compositionally biased region" description="Low complexity" evidence="1">
    <location>
        <begin position="33"/>
        <end position="53"/>
    </location>
</feature>
<sequence>MRIFPNKFFAKARNIIGIGLASAATFAAASSSSAATSTSSSDDTDSSYYSSSDQSNGRKLLKTKLCIIGSGPAAH</sequence>
<keyword evidence="3" id="KW-1185">Reference proteome</keyword>
<dbReference type="AlphaFoldDB" id="A0A392T5G2"/>
<proteinExistence type="predicted"/>
<reference evidence="2 3" key="1">
    <citation type="journal article" date="2018" name="Front. Plant Sci.">
        <title>Red Clover (Trifolium pratense) and Zigzag Clover (T. medium) - A Picture of Genomic Similarities and Differences.</title>
        <authorList>
            <person name="Dluhosova J."/>
            <person name="Istvanek J."/>
            <person name="Nedelnik J."/>
            <person name="Repkova J."/>
        </authorList>
    </citation>
    <scope>NUCLEOTIDE SEQUENCE [LARGE SCALE GENOMIC DNA]</scope>
    <source>
        <strain evidence="3">cv. 10/8</strain>
        <tissue evidence="2">Leaf</tissue>
    </source>
</reference>
<dbReference type="Proteomes" id="UP000265520">
    <property type="component" value="Unassembled WGS sequence"/>
</dbReference>